<dbReference type="GO" id="GO:0005576">
    <property type="term" value="C:extracellular region"/>
    <property type="evidence" value="ECO:0007669"/>
    <property type="project" value="UniProtKB-SubCell"/>
</dbReference>
<keyword evidence="3 4" id="KW-0732">Signal</keyword>
<dbReference type="InterPro" id="IPR001073">
    <property type="entry name" value="C1q_dom"/>
</dbReference>
<name>A0AA88XJ18_PINIB</name>
<dbReference type="Gene3D" id="2.60.120.40">
    <property type="match status" value="1"/>
</dbReference>
<dbReference type="AlphaFoldDB" id="A0AA88XJ18"/>
<evidence type="ECO:0000313" key="6">
    <source>
        <dbReference type="EMBL" id="KAK3083756.1"/>
    </source>
</evidence>
<evidence type="ECO:0000256" key="3">
    <source>
        <dbReference type="ARBA" id="ARBA00022729"/>
    </source>
</evidence>
<dbReference type="InterPro" id="IPR008983">
    <property type="entry name" value="Tumour_necrosis_fac-like_dom"/>
</dbReference>
<dbReference type="InterPro" id="IPR050822">
    <property type="entry name" value="Cerebellin_Synaptic_Org"/>
</dbReference>
<reference evidence="6" key="1">
    <citation type="submission" date="2019-08" db="EMBL/GenBank/DDBJ databases">
        <title>The improved chromosome-level genome for the pearl oyster Pinctada fucata martensii using PacBio sequencing and Hi-C.</title>
        <authorList>
            <person name="Zheng Z."/>
        </authorList>
    </citation>
    <scope>NUCLEOTIDE SEQUENCE</scope>
    <source>
        <strain evidence="6">ZZ-2019</strain>
        <tissue evidence="6">Adductor muscle</tissue>
    </source>
</reference>
<evidence type="ECO:0000259" key="5">
    <source>
        <dbReference type="PROSITE" id="PS50871"/>
    </source>
</evidence>
<evidence type="ECO:0000256" key="1">
    <source>
        <dbReference type="ARBA" id="ARBA00004613"/>
    </source>
</evidence>
<dbReference type="PANTHER" id="PTHR22923">
    <property type="entry name" value="CEREBELLIN-RELATED"/>
    <property type="match status" value="1"/>
</dbReference>
<feature type="signal peptide" evidence="4">
    <location>
        <begin position="1"/>
        <end position="17"/>
    </location>
</feature>
<dbReference type="EMBL" id="VSWD01000013">
    <property type="protein sequence ID" value="KAK3083756.1"/>
    <property type="molecule type" value="Genomic_DNA"/>
</dbReference>
<gene>
    <name evidence="6" type="ORF">FSP39_002644</name>
</gene>
<comment type="caution">
    <text evidence="6">The sequence shown here is derived from an EMBL/GenBank/DDBJ whole genome shotgun (WGS) entry which is preliminary data.</text>
</comment>
<dbReference type="Pfam" id="PF00386">
    <property type="entry name" value="C1q"/>
    <property type="match status" value="1"/>
</dbReference>
<protein>
    <recommendedName>
        <fullName evidence="5">C1q domain-containing protein</fullName>
    </recommendedName>
</protein>
<organism evidence="6 7">
    <name type="scientific">Pinctada imbricata</name>
    <name type="common">Atlantic pearl-oyster</name>
    <name type="synonym">Pinctada martensii</name>
    <dbReference type="NCBI Taxonomy" id="66713"/>
    <lineage>
        <taxon>Eukaryota</taxon>
        <taxon>Metazoa</taxon>
        <taxon>Spiralia</taxon>
        <taxon>Lophotrochozoa</taxon>
        <taxon>Mollusca</taxon>
        <taxon>Bivalvia</taxon>
        <taxon>Autobranchia</taxon>
        <taxon>Pteriomorphia</taxon>
        <taxon>Pterioida</taxon>
        <taxon>Pterioidea</taxon>
        <taxon>Pteriidae</taxon>
        <taxon>Pinctada</taxon>
    </lineage>
</organism>
<sequence length="181" mass="20141">MFLPIILILLSCHSCKGLLHPVNSGNIGVDDLYQMIQQQNKTIQQLLERDTKTVGFFARLTQRTPHLGVGQPIKFDTVITNEGNGYDPKQSRFIAPFTGLYQLSASVMSPTNAYVHCAIVKNGADVSPLYGATTDYDSDTQTIVLDLQAGDMVWVKHTGTTNEIIHNYNSYFSGFLIKQRL</sequence>
<dbReference type="PRINTS" id="PR00007">
    <property type="entry name" value="COMPLEMNTC1Q"/>
</dbReference>
<accession>A0AA88XJ18</accession>
<dbReference type="SMART" id="SM00110">
    <property type="entry name" value="C1Q"/>
    <property type="match status" value="1"/>
</dbReference>
<evidence type="ECO:0000256" key="4">
    <source>
        <dbReference type="SAM" id="SignalP"/>
    </source>
</evidence>
<comment type="subcellular location">
    <subcellularLocation>
        <location evidence="1">Secreted</location>
    </subcellularLocation>
</comment>
<dbReference type="SUPFAM" id="SSF49842">
    <property type="entry name" value="TNF-like"/>
    <property type="match status" value="1"/>
</dbReference>
<dbReference type="PANTHER" id="PTHR22923:SF116">
    <property type="entry name" value="C1Q DOMAIN-CONTAINING PROTEIN"/>
    <property type="match status" value="1"/>
</dbReference>
<feature type="chain" id="PRO_5041707081" description="C1q domain-containing protein" evidence="4">
    <location>
        <begin position="18"/>
        <end position="181"/>
    </location>
</feature>
<keyword evidence="2" id="KW-0964">Secreted</keyword>
<proteinExistence type="predicted"/>
<dbReference type="Proteomes" id="UP001186944">
    <property type="component" value="Unassembled WGS sequence"/>
</dbReference>
<keyword evidence="7" id="KW-1185">Reference proteome</keyword>
<feature type="domain" description="C1q" evidence="5">
    <location>
        <begin position="49"/>
        <end position="181"/>
    </location>
</feature>
<evidence type="ECO:0000256" key="2">
    <source>
        <dbReference type="ARBA" id="ARBA00022525"/>
    </source>
</evidence>
<dbReference type="PROSITE" id="PS50871">
    <property type="entry name" value="C1Q"/>
    <property type="match status" value="1"/>
</dbReference>
<evidence type="ECO:0000313" key="7">
    <source>
        <dbReference type="Proteomes" id="UP001186944"/>
    </source>
</evidence>